<dbReference type="Pfam" id="PF07331">
    <property type="entry name" value="TctB"/>
    <property type="match status" value="1"/>
</dbReference>
<evidence type="ECO:0000313" key="3">
    <source>
        <dbReference type="EMBL" id="NBE06062.1"/>
    </source>
</evidence>
<keyword evidence="1" id="KW-0472">Membrane</keyword>
<evidence type="ECO:0000259" key="2">
    <source>
        <dbReference type="Pfam" id="PF07331"/>
    </source>
</evidence>
<reference evidence="4" key="1">
    <citation type="submission" date="2020-01" db="EMBL/GenBank/DDBJ databases">
        <title>Sphingomonas sp. strain CSW-10.</title>
        <authorList>
            <person name="Chen W.-M."/>
        </authorList>
    </citation>
    <scope>NUCLEOTIDE SEQUENCE [LARGE SCALE GENOMIC DNA]</scope>
    <source>
        <strain evidence="4">CCP-1</strain>
    </source>
</reference>
<feature type="transmembrane region" description="Helical" evidence="1">
    <location>
        <begin position="7"/>
        <end position="29"/>
    </location>
</feature>
<sequence length="149" mass="15553">MRFLQAVPALFMICLAAGVMIGTAGLAFWDGFTPGARFFPGLLSAAAVILSLALLLTLQRGTDAGRPELPDAPGARRVLAAMAGLVTLALLIPVIGLLPAAGLFMLFLLLVVLRAALLPSLLTTAILLVGVEVIFVRWLAVPLPAPLFQ</sequence>
<keyword evidence="1" id="KW-1133">Transmembrane helix</keyword>
<evidence type="ECO:0000256" key="1">
    <source>
        <dbReference type="SAM" id="Phobius"/>
    </source>
</evidence>
<dbReference type="EMBL" id="JAAATW010000001">
    <property type="protein sequence ID" value="NBE06062.1"/>
    <property type="molecule type" value="Genomic_DNA"/>
</dbReference>
<dbReference type="InterPro" id="IPR009936">
    <property type="entry name" value="DUF1468"/>
</dbReference>
<gene>
    <name evidence="3" type="ORF">GU920_00780</name>
</gene>
<protein>
    <submittedName>
        <fullName evidence="3">Tripartite tricarboxylate transporter TctB family protein</fullName>
    </submittedName>
</protein>
<dbReference type="Proteomes" id="UP001517376">
    <property type="component" value="Unassembled WGS sequence"/>
</dbReference>
<comment type="caution">
    <text evidence="3">The sequence shown here is derived from an EMBL/GenBank/DDBJ whole genome shotgun (WGS) entry which is preliminary data.</text>
</comment>
<evidence type="ECO:0000313" key="4">
    <source>
        <dbReference type="Proteomes" id="UP001517376"/>
    </source>
</evidence>
<feature type="transmembrane region" description="Helical" evidence="1">
    <location>
        <begin position="78"/>
        <end position="111"/>
    </location>
</feature>
<name>A0ABW9Y0P9_9RHOB</name>
<proteinExistence type="predicted"/>
<organism evidence="3 4">
    <name type="scientific">Paragemmobacter ruber</name>
    <dbReference type="NCBI Taxonomy" id="1985673"/>
    <lineage>
        <taxon>Bacteria</taxon>
        <taxon>Pseudomonadati</taxon>
        <taxon>Pseudomonadota</taxon>
        <taxon>Alphaproteobacteria</taxon>
        <taxon>Rhodobacterales</taxon>
        <taxon>Paracoccaceae</taxon>
        <taxon>Paragemmobacter</taxon>
    </lineage>
</organism>
<keyword evidence="4" id="KW-1185">Reference proteome</keyword>
<feature type="transmembrane region" description="Helical" evidence="1">
    <location>
        <begin position="35"/>
        <end position="58"/>
    </location>
</feature>
<keyword evidence="1" id="KW-0812">Transmembrane</keyword>
<feature type="transmembrane region" description="Helical" evidence="1">
    <location>
        <begin position="117"/>
        <end position="140"/>
    </location>
</feature>
<accession>A0ABW9Y0P9</accession>
<feature type="domain" description="DUF1468" evidence="2">
    <location>
        <begin position="9"/>
        <end position="144"/>
    </location>
</feature>